<evidence type="ECO:0000256" key="1">
    <source>
        <dbReference type="ARBA" id="ARBA00023125"/>
    </source>
</evidence>
<proteinExistence type="predicted"/>
<dbReference type="PRINTS" id="PR00040">
    <property type="entry name" value="HTHMERR"/>
</dbReference>
<dbReference type="Gene3D" id="1.10.1660.10">
    <property type="match status" value="1"/>
</dbReference>
<dbReference type="RefSeq" id="WP_347702704.1">
    <property type="nucleotide sequence ID" value="NZ_JBDPZD010000001.1"/>
</dbReference>
<name>A0ABV0FYS5_9BURK</name>
<dbReference type="InterPro" id="IPR009061">
    <property type="entry name" value="DNA-bd_dom_put_sf"/>
</dbReference>
<dbReference type="Proteomes" id="UP001495147">
    <property type="component" value="Unassembled WGS sequence"/>
</dbReference>
<dbReference type="PROSITE" id="PS50937">
    <property type="entry name" value="HTH_MERR_2"/>
    <property type="match status" value="1"/>
</dbReference>
<evidence type="ECO:0000313" key="4">
    <source>
        <dbReference type="Proteomes" id="UP001495147"/>
    </source>
</evidence>
<dbReference type="EMBL" id="JBDPZD010000001">
    <property type="protein sequence ID" value="MEO3689863.1"/>
    <property type="molecule type" value="Genomic_DNA"/>
</dbReference>
<organism evidence="3 4">
    <name type="scientific">Roseateles paludis</name>
    <dbReference type="NCBI Taxonomy" id="3145238"/>
    <lineage>
        <taxon>Bacteria</taxon>
        <taxon>Pseudomonadati</taxon>
        <taxon>Pseudomonadota</taxon>
        <taxon>Betaproteobacteria</taxon>
        <taxon>Burkholderiales</taxon>
        <taxon>Sphaerotilaceae</taxon>
        <taxon>Roseateles</taxon>
    </lineage>
</organism>
<dbReference type="SUPFAM" id="SSF46955">
    <property type="entry name" value="Putative DNA-binding domain"/>
    <property type="match status" value="1"/>
</dbReference>
<dbReference type="SMART" id="SM00422">
    <property type="entry name" value="HTH_MERR"/>
    <property type="match status" value="1"/>
</dbReference>
<dbReference type="InterPro" id="IPR000551">
    <property type="entry name" value="MerR-type_HTH_dom"/>
</dbReference>
<dbReference type="CDD" id="cd04781">
    <property type="entry name" value="HTH_MerR-like_sg6"/>
    <property type="match status" value="1"/>
</dbReference>
<dbReference type="PANTHER" id="PTHR30204:SF97">
    <property type="entry name" value="MERR FAMILY REGULATORY PROTEIN"/>
    <property type="match status" value="1"/>
</dbReference>
<keyword evidence="4" id="KW-1185">Reference proteome</keyword>
<sequence>MDIAEVAKRSGVPASALRYYERRGLIRSLEHDGARRRFAPGVLDQLALIALGQAAGFSLDEIRTMLTAEGGAQIDRRQLSAKADQLDQAARRLRAVSLGLRHAAVCPAPSHAQCPSFQRLLKAAAAGALEARREASQARKGRGSGD</sequence>
<comment type="caution">
    <text evidence="3">The sequence shown here is derived from an EMBL/GenBank/DDBJ whole genome shotgun (WGS) entry which is preliminary data.</text>
</comment>
<accession>A0ABV0FYS5</accession>
<keyword evidence="1" id="KW-0238">DNA-binding</keyword>
<evidence type="ECO:0000259" key="2">
    <source>
        <dbReference type="PROSITE" id="PS50937"/>
    </source>
</evidence>
<protein>
    <submittedName>
        <fullName evidence="3">Helix-turn-helix domain-containing protein</fullName>
    </submittedName>
</protein>
<dbReference type="InterPro" id="IPR047057">
    <property type="entry name" value="MerR_fam"/>
</dbReference>
<evidence type="ECO:0000313" key="3">
    <source>
        <dbReference type="EMBL" id="MEO3689863.1"/>
    </source>
</evidence>
<reference evidence="3 4" key="1">
    <citation type="submission" date="2024-05" db="EMBL/GenBank/DDBJ databases">
        <title>Roseateles sp. DJS-2-20 16S ribosomal RNA gene Genome sequencing and assembly.</title>
        <authorList>
            <person name="Woo H."/>
        </authorList>
    </citation>
    <scope>NUCLEOTIDE SEQUENCE [LARGE SCALE GENOMIC DNA]</scope>
    <source>
        <strain evidence="3 4">DJS-2-20</strain>
    </source>
</reference>
<dbReference type="Pfam" id="PF13411">
    <property type="entry name" value="MerR_1"/>
    <property type="match status" value="1"/>
</dbReference>
<gene>
    <name evidence="3" type="ORF">ABDJ85_00180</name>
</gene>
<feature type="domain" description="HTH merR-type" evidence="2">
    <location>
        <begin position="1"/>
        <end position="68"/>
    </location>
</feature>
<dbReference type="PANTHER" id="PTHR30204">
    <property type="entry name" value="REDOX-CYCLING DRUG-SENSING TRANSCRIPTIONAL ACTIVATOR SOXR"/>
    <property type="match status" value="1"/>
</dbReference>